<comment type="caution">
    <text evidence="2">The sequence shown here is derived from an EMBL/GenBank/DDBJ whole genome shotgun (WGS) entry which is preliminary data.</text>
</comment>
<evidence type="ECO:0000313" key="2">
    <source>
        <dbReference type="EMBL" id="MBD2594678.1"/>
    </source>
</evidence>
<evidence type="ECO:0000259" key="1">
    <source>
        <dbReference type="Pfam" id="PF00534"/>
    </source>
</evidence>
<evidence type="ECO:0000313" key="3">
    <source>
        <dbReference type="Proteomes" id="UP000603457"/>
    </source>
</evidence>
<dbReference type="InterPro" id="IPR038013">
    <property type="entry name" value="ALG11"/>
</dbReference>
<feature type="domain" description="Glycosyl transferase family 1" evidence="1">
    <location>
        <begin position="182"/>
        <end position="342"/>
    </location>
</feature>
<dbReference type="PANTHER" id="PTHR45919">
    <property type="entry name" value="GDP-MAN:MAN(3)GLCNAC(2)-PP-DOL ALPHA-1,2-MANNOSYLTRANSFERASE"/>
    <property type="match status" value="1"/>
</dbReference>
<dbReference type="PANTHER" id="PTHR45919:SF1">
    <property type="entry name" value="GDP-MAN:MAN(3)GLCNAC(2)-PP-DOL ALPHA-1,2-MANNOSYLTRANSFERASE"/>
    <property type="match status" value="1"/>
</dbReference>
<dbReference type="InterPro" id="IPR001296">
    <property type="entry name" value="Glyco_trans_1"/>
</dbReference>
<dbReference type="Proteomes" id="UP000603457">
    <property type="component" value="Unassembled WGS sequence"/>
</dbReference>
<dbReference type="Gene3D" id="3.40.50.2000">
    <property type="entry name" value="Glycogen Phosphorylase B"/>
    <property type="match status" value="1"/>
</dbReference>
<accession>A0ABR8FUC0</accession>
<keyword evidence="3" id="KW-1185">Reference proteome</keyword>
<dbReference type="RefSeq" id="WP_190967528.1">
    <property type="nucleotide sequence ID" value="NZ_JACJTB010000009.1"/>
</dbReference>
<gene>
    <name evidence="2" type="ORF">H6G74_10105</name>
</gene>
<organism evidence="2 3">
    <name type="scientific">Nostoc spongiaeforme FACHB-130</name>
    <dbReference type="NCBI Taxonomy" id="1357510"/>
    <lineage>
        <taxon>Bacteria</taxon>
        <taxon>Bacillati</taxon>
        <taxon>Cyanobacteriota</taxon>
        <taxon>Cyanophyceae</taxon>
        <taxon>Nostocales</taxon>
        <taxon>Nostocaceae</taxon>
        <taxon>Nostoc</taxon>
    </lineage>
</organism>
<proteinExistence type="predicted"/>
<dbReference type="SUPFAM" id="SSF53756">
    <property type="entry name" value="UDP-Glycosyltransferase/glycogen phosphorylase"/>
    <property type="match status" value="1"/>
</dbReference>
<dbReference type="Pfam" id="PF00534">
    <property type="entry name" value="Glycos_transf_1"/>
    <property type="match status" value="1"/>
</dbReference>
<protein>
    <submittedName>
        <fullName evidence="2">Glycosyltransferase</fullName>
    </submittedName>
</protein>
<reference evidence="2 3" key="1">
    <citation type="journal article" date="2020" name="ISME J.">
        <title>Comparative genomics reveals insights into cyanobacterial evolution and habitat adaptation.</title>
        <authorList>
            <person name="Chen M.Y."/>
            <person name="Teng W.K."/>
            <person name="Zhao L."/>
            <person name="Hu C.X."/>
            <person name="Zhou Y.K."/>
            <person name="Han B.P."/>
            <person name="Song L.R."/>
            <person name="Shu W.S."/>
        </authorList>
    </citation>
    <scope>NUCLEOTIDE SEQUENCE [LARGE SCALE GENOMIC DNA]</scope>
    <source>
        <strain evidence="2 3">FACHB-130</strain>
    </source>
</reference>
<name>A0ABR8FUC0_9NOSO</name>
<sequence>MKKIAVYYPYFMGGGAEAVGLWIIQALKDKYDLTLFTLGKIELDRLNSMYGTSLLNEDIKIKNLLPAPITKLCYFMMANSKDIRMAFFHLLIRFFKQHSQQYDLVLSAYNAMDMGQVGIQYIHWIKVLEGKKIHRKISNFSEEQILKNISIVNSYCVADITKKIYGIDARVVYPPVVIDVPNLAWNEKEEAFICSGRIVKAKEPHKVIKILRLVRERGFDIKLHITGGGGGIYEWQYTNLMKKLVSENSSWITVHKDLPYKEYVKILSKCKYGIHFKKEPFGISIAEMVKAGAIPFVKSEGGQIEIIGQHNEELFFNTEEEAVEKIIEVLSNSDKQNKLIESLNNQKNLFSTQKFMSEINEVVNDYLNHKVELTL</sequence>
<dbReference type="EMBL" id="JACJTB010000009">
    <property type="protein sequence ID" value="MBD2594678.1"/>
    <property type="molecule type" value="Genomic_DNA"/>
</dbReference>